<proteinExistence type="predicted"/>
<reference evidence="1" key="1">
    <citation type="submission" date="2022-05" db="EMBL/GenBank/DDBJ databases">
        <title>Chromosome-level genome of Chaenocephalus aceratus.</title>
        <authorList>
            <person name="Park H."/>
        </authorList>
    </citation>
    <scope>NUCLEOTIDE SEQUENCE</scope>
    <source>
        <strain evidence="1">KU_202001</strain>
    </source>
</reference>
<protein>
    <submittedName>
        <fullName evidence="1">Uncharacterized protein</fullName>
    </submittedName>
</protein>
<keyword evidence="2" id="KW-1185">Reference proteome</keyword>
<accession>A0ACB9XSV5</accession>
<comment type="caution">
    <text evidence="1">The sequence shown here is derived from an EMBL/GenBank/DDBJ whole genome shotgun (WGS) entry which is preliminary data.</text>
</comment>
<evidence type="ECO:0000313" key="2">
    <source>
        <dbReference type="Proteomes" id="UP001057452"/>
    </source>
</evidence>
<gene>
    <name evidence="1" type="ORF">KUCAC02_001726</name>
</gene>
<sequence>MFGKIQALQGEVCRLSQSLESSLLEKGEIASRLNSTQEETRGRKKMGEMLKAAQRKSDSLQDRIAVLEREKEDQEESLEEAVLQAETATAELEEERIKVEEEKRELTEKLSELSATLDDLRSEKGQMERELETKNREIEELKSAKEQLERGLEKAQLEASQQRETSLEQRGAETEGERERLQSLLVEMEKEKSCLHTSLEEWEKESNNLRNSIKALEEEIKELQTQIKEGRNAGNGERRAEQKNASVKSIQEEVLSTLSSVEQERDHLQCTLASVEGEKERLEQERGVLAEEKEKLQADLSLIEKETQQTLSSLKDRTEQEKLKIDGEKQELQSSLSSIEVEKNNLSSALSSLEQEKETLAGEQETLQSTVASMEKELEESKESAAKLNEQVSQLTSQAARLSKERDSARGKMSLLMKTCKQLEQEKQEMLNGSGDVKSSDAVQTEAKQLKRRRQSRERRSGRPEECSAAEEVHKLEETNDSLTIRLEQLTASRPANESNVPSSSADAARRRRSGRKSYSKHPEEKLDENTENMAPLTLQRSPQGKRAHRDISNKDKRPGGPAQPDKEDQANAVTTAKPKTEQEDDEFRPEGLPELVQRGFGDIPLGEASPFIMRRTTVKRCSPRLAAEQTVLGSMPCLSPNGEEKSAHRSLSVHQTPEKQEDNCHVQ</sequence>
<dbReference type="Proteomes" id="UP001057452">
    <property type="component" value="Chromosome 3"/>
</dbReference>
<dbReference type="EMBL" id="CM043787">
    <property type="protein sequence ID" value="KAI4830073.1"/>
    <property type="molecule type" value="Genomic_DNA"/>
</dbReference>
<organism evidence="1 2">
    <name type="scientific">Chaenocephalus aceratus</name>
    <name type="common">Blackfin icefish</name>
    <name type="synonym">Chaenichthys aceratus</name>
    <dbReference type="NCBI Taxonomy" id="36190"/>
    <lineage>
        <taxon>Eukaryota</taxon>
        <taxon>Metazoa</taxon>
        <taxon>Chordata</taxon>
        <taxon>Craniata</taxon>
        <taxon>Vertebrata</taxon>
        <taxon>Euteleostomi</taxon>
        <taxon>Actinopterygii</taxon>
        <taxon>Neopterygii</taxon>
        <taxon>Teleostei</taxon>
        <taxon>Neoteleostei</taxon>
        <taxon>Acanthomorphata</taxon>
        <taxon>Eupercaria</taxon>
        <taxon>Perciformes</taxon>
        <taxon>Notothenioidei</taxon>
        <taxon>Channichthyidae</taxon>
        <taxon>Chaenocephalus</taxon>
    </lineage>
</organism>
<evidence type="ECO:0000313" key="1">
    <source>
        <dbReference type="EMBL" id="KAI4830073.1"/>
    </source>
</evidence>
<name>A0ACB9XSV5_CHAAC</name>